<gene>
    <name evidence="17" type="primary">phoR_7</name>
    <name evidence="17" type="ORF">CTLFYP3_01693</name>
</gene>
<evidence type="ECO:0000256" key="4">
    <source>
        <dbReference type="ARBA" id="ARBA00022475"/>
    </source>
</evidence>
<dbReference type="InterPro" id="IPR050398">
    <property type="entry name" value="HssS/ArlS-like"/>
</dbReference>
<dbReference type="GO" id="GO:0005524">
    <property type="term" value="F:ATP binding"/>
    <property type="evidence" value="ECO:0007669"/>
    <property type="project" value="UniProtKB-KW"/>
</dbReference>
<dbReference type="SUPFAM" id="SSF158472">
    <property type="entry name" value="HAMP domain-like"/>
    <property type="match status" value="1"/>
</dbReference>
<feature type="domain" description="Histidine kinase" evidence="15">
    <location>
        <begin position="248"/>
        <end position="460"/>
    </location>
</feature>
<evidence type="ECO:0000256" key="1">
    <source>
        <dbReference type="ARBA" id="ARBA00000085"/>
    </source>
</evidence>
<dbReference type="CDD" id="cd00082">
    <property type="entry name" value="HisKA"/>
    <property type="match status" value="1"/>
</dbReference>
<dbReference type="PROSITE" id="PS50885">
    <property type="entry name" value="HAMP"/>
    <property type="match status" value="1"/>
</dbReference>
<evidence type="ECO:0000256" key="2">
    <source>
        <dbReference type="ARBA" id="ARBA00004651"/>
    </source>
</evidence>
<dbReference type="InterPro" id="IPR003661">
    <property type="entry name" value="HisK_dim/P_dom"/>
</dbReference>
<evidence type="ECO:0000256" key="8">
    <source>
        <dbReference type="ARBA" id="ARBA00022741"/>
    </source>
</evidence>
<dbReference type="Gene3D" id="3.30.565.10">
    <property type="entry name" value="Histidine kinase-like ATPase, C-terminal domain"/>
    <property type="match status" value="1"/>
</dbReference>
<name>A0A6N3CRL2_9CLOT</name>
<dbReference type="CDD" id="cd06225">
    <property type="entry name" value="HAMP"/>
    <property type="match status" value="1"/>
</dbReference>
<dbReference type="SMART" id="SM00388">
    <property type="entry name" value="HisKA"/>
    <property type="match status" value="1"/>
</dbReference>
<protein>
    <recommendedName>
        <fullName evidence="3">histidine kinase</fullName>
        <ecNumber evidence="3">2.7.13.3</ecNumber>
    </recommendedName>
</protein>
<dbReference type="SMART" id="SM00304">
    <property type="entry name" value="HAMP"/>
    <property type="match status" value="1"/>
</dbReference>
<evidence type="ECO:0000259" key="15">
    <source>
        <dbReference type="PROSITE" id="PS50109"/>
    </source>
</evidence>
<dbReference type="GO" id="GO:0000155">
    <property type="term" value="F:phosphorelay sensor kinase activity"/>
    <property type="evidence" value="ECO:0007669"/>
    <property type="project" value="InterPro"/>
</dbReference>
<dbReference type="SUPFAM" id="SSF47384">
    <property type="entry name" value="Homodimeric domain of signal transducing histidine kinase"/>
    <property type="match status" value="1"/>
</dbReference>
<dbReference type="EC" id="2.7.13.3" evidence="3"/>
<evidence type="ECO:0000256" key="13">
    <source>
        <dbReference type="ARBA" id="ARBA00023136"/>
    </source>
</evidence>
<keyword evidence="6 17" id="KW-0808">Transferase</keyword>
<proteinExistence type="predicted"/>
<dbReference type="PRINTS" id="PR00344">
    <property type="entry name" value="BCTRLSENSOR"/>
</dbReference>
<comment type="subcellular location">
    <subcellularLocation>
        <location evidence="2">Cell membrane</location>
        <topology evidence="2">Multi-pass membrane protein</topology>
    </subcellularLocation>
</comment>
<evidence type="ECO:0000256" key="9">
    <source>
        <dbReference type="ARBA" id="ARBA00022777"/>
    </source>
</evidence>
<dbReference type="Gene3D" id="3.30.450.20">
    <property type="entry name" value="PAS domain"/>
    <property type="match status" value="1"/>
</dbReference>
<keyword evidence="5" id="KW-0597">Phosphoprotein</keyword>
<keyword evidence="12" id="KW-0902">Two-component regulatory system</keyword>
<reference evidence="17" key="1">
    <citation type="submission" date="2019-11" db="EMBL/GenBank/DDBJ databases">
        <authorList>
            <person name="Feng L."/>
        </authorList>
    </citation>
    <scope>NUCLEOTIDE SEQUENCE</scope>
    <source>
        <strain evidence="17">CTertiumLFYP3</strain>
    </source>
</reference>
<feature type="transmembrane region" description="Helical" evidence="14">
    <location>
        <begin position="160"/>
        <end position="187"/>
    </location>
</feature>
<accession>A0A6N3CRL2</accession>
<evidence type="ECO:0000259" key="16">
    <source>
        <dbReference type="PROSITE" id="PS50885"/>
    </source>
</evidence>
<dbReference type="FunFam" id="1.10.287.130:FF:000001">
    <property type="entry name" value="Two-component sensor histidine kinase"/>
    <property type="match status" value="1"/>
</dbReference>
<dbReference type="PROSITE" id="PS50109">
    <property type="entry name" value="HIS_KIN"/>
    <property type="match status" value="1"/>
</dbReference>
<evidence type="ECO:0000256" key="10">
    <source>
        <dbReference type="ARBA" id="ARBA00022840"/>
    </source>
</evidence>
<dbReference type="Gene3D" id="1.10.287.130">
    <property type="match status" value="1"/>
</dbReference>
<feature type="transmembrane region" description="Helical" evidence="14">
    <location>
        <begin position="12"/>
        <end position="36"/>
    </location>
</feature>
<dbReference type="InterPro" id="IPR003594">
    <property type="entry name" value="HATPase_dom"/>
</dbReference>
<dbReference type="InterPro" id="IPR036890">
    <property type="entry name" value="HATPase_C_sf"/>
</dbReference>
<dbReference type="PANTHER" id="PTHR45528:SF1">
    <property type="entry name" value="SENSOR HISTIDINE KINASE CPXA"/>
    <property type="match status" value="1"/>
</dbReference>
<dbReference type="InterPro" id="IPR004358">
    <property type="entry name" value="Sig_transdc_His_kin-like_C"/>
</dbReference>
<dbReference type="PANTHER" id="PTHR45528">
    <property type="entry name" value="SENSOR HISTIDINE KINASE CPXA"/>
    <property type="match status" value="1"/>
</dbReference>
<keyword evidence="8" id="KW-0547">Nucleotide-binding</keyword>
<evidence type="ECO:0000313" key="17">
    <source>
        <dbReference type="EMBL" id="VYU18525.1"/>
    </source>
</evidence>
<keyword evidence="9" id="KW-0418">Kinase</keyword>
<evidence type="ECO:0000256" key="12">
    <source>
        <dbReference type="ARBA" id="ARBA00023012"/>
    </source>
</evidence>
<feature type="domain" description="HAMP" evidence="16">
    <location>
        <begin position="188"/>
        <end position="240"/>
    </location>
</feature>
<dbReference type="SMART" id="SM00387">
    <property type="entry name" value="HATPase_c"/>
    <property type="match status" value="1"/>
</dbReference>
<dbReference type="Pfam" id="PF02518">
    <property type="entry name" value="HATPase_c"/>
    <property type="match status" value="1"/>
</dbReference>
<dbReference type="AlphaFoldDB" id="A0A6N3CRL2"/>
<keyword evidence="7 14" id="KW-0812">Transmembrane</keyword>
<dbReference type="GO" id="GO:0005886">
    <property type="term" value="C:plasma membrane"/>
    <property type="evidence" value="ECO:0007669"/>
    <property type="project" value="UniProtKB-SubCell"/>
</dbReference>
<keyword evidence="13 14" id="KW-0472">Membrane</keyword>
<organism evidence="17">
    <name type="scientific">Clostridium tertium</name>
    <dbReference type="NCBI Taxonomy" id="1559"/>
    <lineage>
        <taxon>Bacteria</taxon>
        <taxon>Bacillati</taxon>
        <taxon>Bacillota</taxon>
        <taxon>Clostridia</taxon>
        <taxon>Eubacteriales</taxon>
        <taxon>Clostridiaceae</taxon>
        <taxon>Clostridium</taxon>
    </lineage>
</organism>
<sequence length="462" mass="52381">MRSIKNELLRGIVIIIFSTVVLLNILLMIFISKYYYDNTEDLLKSRMDVAVSFYGKYFSSRTLVENIYDNVDAFWNENDAQVEIFDEKGNLLMDSIGVSDVNINNSPDVARALKGEVSRWIGKVNYYDNKVMAVSYPLEVDGEVVGILRFITSLEEVDGVIANIMFIFISISAAVLIMGVVLSIILANSIIEPIKYLNKVAEKMGSGNLSVRSSMNKENEIGQLSNTLNFMANEISKREQLKNEFISSVSHELRTPLTAIKGWTITLNNSETDEETLKLGFEIIEKEADRLSLMVEELLDFSRLINEKVTLEKNKFNIKEFISHIESFMIPRAKKENISLVFNNDVDEIIYADANRMKQVFINILDNSFKFTDEGGKIKFIVSKIEDNIKFVIEDNGSGISKEDLPKIKEKFFKGKNSKSQNGIGLSICDEIIKLHNGEFNIYSELGIGTKVEVIIPIIKEE</sequence>
<dbReference type="Gene3D" id="1.10.8.500">
    <property type="entry name" value="HAMP domain in histidine kinase"/>
    <property type="match status" value="1"/>
</dbReference>
<dbReference type="InterPro" id="IPR036097">
    <property type="entry name" value="HisK_dim/P_sf"/>
</dbReference>
<dbReference type="RefSeq" id="WP_156626173.1">
    <property type="nucleotide sequence ID" value="NZ_CACRTO010000018.1"/>
</dbReference>
<keyword evidence="4" id="KW-1003">Cell membrane</keyword>
<dbReference type="InterPro" id="IPR003660">
    <property type="entry name" value="HAMP_dom"/>
</dbReference>
<dbReference type="Pfam" id="PF00672">
    <property type="entry name" value="HAMP"/>
    <property type="match status" value="1"/>
</dbReference>
<evidence type="ECO:0000256" key="6">
    <source>
        <dbReference type="ARBA" id="ARBA00022679"/>
    </source>
</evidence>
<keyword evidence="11 14" id="KW-1133">Transmembrane helix</keyword>
<evidence type="ECO:0000256" key="14">
    <source>
        <dbReference type="SAM" id="Phobius"/>
    </source>
</evidence>
<dbReference type="InterPro" id="IPR005467">
    <property type="entry name" value="His_kinase_dom"/>
</dbReference>
<evidence type="ECO:0000256" key="7">
    <source>
        <dbReference type="ARBA" id="ARBA00022692"/>
    </source>
</evidence>
<dbReference type="SUPFAM" id="SSF55874">
    <property type="entry name" value="ATPase domain of HSP90 chaperone/DNA topoisomerase II/histidine kinase"/>
    <property type="match status" value="1"/>
</dbReference>
<comment type="catalytic activity">
    <reaction evidence="1">
        <text>ATP + protein L-histidine = ADP + protein N-phospho-L-histidine.</text>
        <dbReference type="EC" id="2.7.13.3"/>
    </reaction>
</comment>
<keyword evidence="10" id="KW-0067">ATP-binding</keyword>
<evidence type="ECO:0000256" key="5">
    <source>
        <dbReference type="ARBA" id="ARBA00022553"/>
    </source>
</evidence>
<dbReference type="EMBL" id="CACRTO010000018">
    <property type="protein sequence ID" value="VYU18525.1"/>
    <property type="molecule type" value="Genomic_DNA"/>
</dbReference>
<evidence type="ECO:0000256" key="3">
    <source>
        <dbReference type="ARBA" id="ARBA00012438"/>
    </source>
</evidence>
<evidence type="ECO:0000256" key="11">
    <source>
        <dbReference type="ARBA" id="ARBA00022989"/>
    </source>
</evidence>
<dbReference type="Pfam" id="PF00512">
    <property type="entry name" value="HisKA"/>
    <property type="match status" value="1"/>
</dbReference>